<dbReference type="EMBL" id="CM000840">
    <property type="protein sequence ID" value="KRH48531.1"/>
    <property type="molecule type" value="Genomic_DNA"/>
</dbReference>
<evidence type="ECO:0000313" key="1">
    <source>
        <dbReference type="EMBL" id="KRH48531.1"/>
    </source>
</evidence>
<proteinExistence type="predicted"/>
<dbReference type="EnsemblPlants" id="KRH48531">
    <property type="protein sequence ID" value="KRH48531"/>
    <property type="gene ID" value="GLYMA_07G094900"/>
</dbReference>
<protein>
    <submittedName>
        <fullName evidence="1 2">Uncharacterized protein</fullName>
    </submittedName>
</protein>
<dbReference type="HOGENOM" id="CLU_2255043_0_0_1"/>
<sequence length="104" mass="11720">MNTSSCSYFINAYIIKVGSQNFSISPTMMIAPRISASFSDFHPLPISTVHNITMFYDCDPRFFIGQLTILGVRLFSTLMETCSRSGFQQWGFLCTCSHFLGCFS</sequence>
<dbReference type="AlphaFoldDB" id="K7L0M5"/>
<reference evidence="1 2" key="1">
    <citation type="journal article" date="2010" name="Nature">
        <title>Genome sequence of the palaeopolyploid soybean.</title>
        <authorList>
            <person name="Schmutz J."/>
            <person name="Cannon S.B."/>
            <person name="Schlueter J."/>
            <person name="Ma J."/>
            <person name="Mitros T."/>
            <person name="Nelson W."/>
            <person name="Hyten D.L."/>
            <person name="Song Q."/>
            <person name="Thelen J.J."/>
            <person name="Cheng J."/>
            <person name="Xu D."/>
            <person name="Hellsten U."/>
            <person name="May G.D."/>
            <person name="Yu Y."/>
            <person name="Sakurai T."/>
            <person name="Umezawa T."/>
            <person name="Bhattacharyya M.K."/>
            <person name="Sandhu D."/>
            <person name="Valliyodan B."/>
            <person name="Lindquist E."/>
            <person name="Peto M."/>
            <person name="Grant D."/>
            <person name="Shu S."/>
            <person name="Goodstein D."/>
            <person name="Barry K."/>
            <person name="Futrell-Griggs M."/>
            <person name="Abernathy B."/>
            <person name="Du J."/>
            <person name="Tian Z."/>
            <person name="Zhu L."/>
            <person name="Gill N."/>
            <person name="Joshi T."/>
            <person name="Libault M."/>
            <person name="Sethuraman A."/>
            <person name="Zhang X.-C."/>
            <person name="Shinozaki K."/>
            <person name="Nguyen H.T."/>
            <person name="Wing R.A."/>
            <person name="Cregan P."/>
            <person name="Specht J."/>
            <person name="Grimwood J."/>
            <person name="Rokhsar D."/>
            <person name="Stacey G."/>
            <person name="Shoemaker R.C."/>
            <person name="Jackson S.A."/>
        </authorList>
    </citation>
    <scope>NUCLEOTIDE SEQUENCE [LARGE SCALE GENOMIC DNA]</scope>
    <source>
        <strain evidence="2">cv. Williams 82</strain>
        <tissue evidence="1">Callus</tissue>
    </source>
</reference>
<name>K7L0M5_SOYBN</name>
<dbReference type="PaxDb" id="3847-GLYMA07G10520.1"/>
<dbReference type="Proteomes" id="UP000008827">
    <property type="component" value="Chromosome 7"/>
</dbReference>
<evidence type="ECO:0000313" key="3">
    <source>
        <dbReference type="Proteomes" id="UP000008827"/>
    </source>
</evidence>
<accession>K7L0M5</accession>
<dbReference type="Gramene" id="KRH48531">
    <property type="protein sequence ID" value="KRH48531"/>
    <property type="gene ID" value="GLYMA_07G094900"/>
</dbReference>
<dbReference type="InParanoid" id="K7L0M5"/>
<reference evidence="2" key="2">
    <citation type="submission" date="2018-02" db="UniProtKB">
        <authorList>
            <consortium name="EnsemblPlants"/>
        </authorList>
    </citation>
    <scope>IDENTIFICATION</scope>
    <source>
        <strain evidence="2">Williams 82</strain>
    </source>
</reference>
<gene>
    <name evidence="1" type="ORF">GLYMA_07G094900</name>
</gene>
<organism evidence="1">
    <name type="scientific">Glycine max</name>
    <name type="common">Soybean</name>
    <name type="synonym">Glycine hispida</name>
    <dbReference type="NCBI Taxonomy" id="3847"/>
    <lineage>
        <taxon>Eukaryota</taxon>
        <taxon>Viridiplantae</taxon>
        <taxon>Streptophyta</taxon>
        <taxon>Embryophyta</taxon>
        <taxon>Tracheophyta</taxon>
        <taxon>Spermatophyta</taxon>
        <taxon>Magnoliopsida</taxon>
        <taxon>eudicotyledons</taxon>
        <taxon>Gunneridae</taxon>
        <taxon>Pentapetalae</taxon>
        <taxon>rosids</taxon>
        <taxon>fabids</taxon>
        <taxon>Fabales</taxon>
        <taxon>Fabaceae</taxon>
        <taxon>Papilionoideae</taxon>
        <taxon>50 kb inversion clade</taxon>
        <taxon>NPAAA clade</taxon>
        <taxon>indigoferoid/millettioid clade</taxon>
        <taxon>Phaseoleae</taxon>
        <taxon>Glycine</taxon>
        <taxon>Glycine subgen. Soja</taxon>
    </lineage>
</organism>
<keyword evidence="3" id="KW-1185">Reference proteome</keyword>
<evidence type="ECO:0000313" key="2">
    <source>
        <dbReference type="EnsemblPlants" id="KRH48531"/>
    </source>
</evidence>
<reference evidence="1" key="3">
    <citation type="submission" date="2018-07" db="EMBL/GenBank/DDBJ databases">
        <title>WGS assembly of Glycine max.</title>
        <authorList>
            <person name="Schmutz J."/>
            <person name="Cannon S."/>
            <person name="Schlueter J."/>
            <person name="Ma J."/>
            <person name="Mitros T."/>
            <person name="Nelson W."/>
            <person name="Hyten D."/>
            <person name="Song Q."/>
            <person name="Thelen J."/>
            <person name="Cheng J."/>
            <person name="Xu D."/>
            <person name="Hellsten U."/>
            <person name="May G."/>
            <person name="Yu Y."/>
            <person name="Sakurai T."/>
            <person name="Umezawa T."/>
            <person name="Bhattacharyya M."/>
            <person name="Sandhu D."/>
            <person name="Valliyodan B."/>
            <person name="Lindquist E."/>
            <person name="Peto M."/>
            <person name="Grant D."/>
            <person name="Shu S."/>
            <person name="Goodstein D."/>
            <person name="Barry K."/>
            <person name="Futrell-Griggs M."/>
            <person name="Abernathy B."/>
            <person name="Du J."/>
            <person name="Tian Z."/>
            <person name="Zhu L."/>
            <person name="Gill N."/>
            <person name="Joshi T."/>
            <person name="Libault M."/>
            <person name="Sethuraman A."/>
            <person name="Zhang X."/>
            <person name="Shinozaki K."/>
            <person name="Nguyen H."/>
            <person name="Wing R."/>
            <person name="Cregan P."/>
            <person name="Specht J."/>
            <person name="Grimwood J."/>
            <person name="Rokhsar D."/>
            <person name="Stacey G."/>
            <person name="Shoemaker R."/>
            <person name="Jackson S."/>
        </authorList>
    </citation>
    <scope>NUCLEOTIDE SEQUENCE</scope>
    <source>
        <tissue evidence="1">Callus</tissue>
    </source>
</reference>